<keyword evidence="1" id="KW-0472">Membrane</keyword>
<proteinExistence type="predicted"/>
<dbReference type="EMBL" id="VBOW01000016">
    <property type="protein sequence ID" value="TMQ60222.1"/>
    <property type="molecule type" value="Genomic_DNA"/>
</dbReference>
<evidence type="ECO:0000313" key="2">
    <source>
        <dbReference type="EMBL" id="TMQ60222.1"/>
    </source>
</evidence>
<gene>
    <name evidence="2" type="ORF">E6K76_02530</name>
</gene>
<name>A0A538T9A5_UNCEI</name>
<dbReference type="Proteomes" id="UP000316852">
    <property type="component" value="Unassembled WGS sequence"/>
</dbReference>
<accession>A0A538T9A5</accession>
<feature type="transmembrane region" description="Helical" evidence="1">
    <location>
        <begin position="99"/>
        <end position="119"/>
    </location>
</feature>
<keyword evidence="1" id="KW-1133">Transmembrane helix</keyword>
<sequence>MFAIAILTGCLVSVVQSSFFEWAFHRYWLHRPWLPKGCFTTHTLIHHQLCKFDDTFHVVEEEQEEALHFQWWGGPILIAINTAPWVLAAWALAALGVRLPYAAFLVSFGVTLATYYAGYESLHYFMHKPRLQFIERSRYFQFLKRHHRIHHVHMNRNLNVLLPLADLLLGTLVTKMPAPVPTPPSARMVARRHSHFGKRAQDR</sequence>
<comment type="caution">
    <text evidence="2">The sequence shown here is derived from an EMBL/GenBank/DDBJ whole genome shotgun (WGS) entry which is preliminary data.</text>
</comment>
<evidence type="ECO:0000256" key="1">
    <source>
        <dbReference type="SAM" id="Phobius"/>
    </source>
</evidence>
<protein>
    <submittedName>
        <fullName evidence="2">Fatty acid hydroxylase</fullName>
    </submittedName>
</protein>
<organism evidence="2 3">
    <name type="scientific">Eiseniibacteriota bacterium</name>
    <dbReference type="NCBI Taxonomy" id="2212470"/>
    <lineage>
        <taxon>Bacteria</taxon>
        <taxon>Candidatus Eiseniibacteriota</taxon>
    </lineage>
</organism>
<reference evidence="2 3" key="1">
    <citation type="journal article" date="2019" name="Nat. Microbiol.">
        <title>Mediterranean grassland soil C-N compound turnover is dependent on rainfall and depth, and is mediated by genomically divergent microorganisms.</title>
        <authorList>
            <person name="Diamond S."/>
            <person name="Andeer P.F."/>
            <person name="Li Z."/>
            <person name="Crits-Christoph A."/>
            <person name="Burstein D."/>
            <person name="Anantharaman K."/>
            <person name="Lane K.R."/>
            <person name="Thomas B.C."/>
            <person name="Pan C."/>
            <person name="Northen T.R."/>
            <person name="Banfield J.F."/>
        </authorList>
    </citation>
    <scope>NUCLEOTIDE SEQUENCE [LARGE SCALE GENOMIC DNA]</scope>
    <source>
        <strain evidence="2">WS_6</strain>
    </source>
</reference>
<feature type="transmembrane region" description="Helical" evidence="1">
    <location>
        <begin position="71"/>
        <end position="92"/>
    </location>
</feature>
<keyword evidence="1" id="KW-0812">Transmembrane</keyword>
<dbReference type="AlphaFoldDB" id="A0A538T9A5"/>
<evidence type="ECO:0000313" key="3">
    <source>
        <dbReference type="Proteomes" id="UP000316852"/>
    </source>
</evidence>